<dbReference type="InterPro" id="IPR039743">
    <property type="entry name" value="6GAL/EXGAL"/>
</dbReference>
<dbReference type="PANTHER" id="PTHR42767">
    <property type="entry name" value="ENDO-BETA-1,6-GALACTANASE"/>
    <property type="match status" value="1"/>
</dbReference>
<dbReference type="EMBL" id="MDYQ01000491">
    <property type="protein sequence ID" value="PRP74186.1"/>
    <property type="molecule type" value="Genomic_DNA"/>
</dbReference>
<dbReference type="AlphaFoldDB" id="A0A2P6MR85"/>
<dbReference type="Pfam" id="PF14587">
    <property type="entry name" value="Glyco_hydr_30_2"/>
    <property type="match status" value="1"/>
</dbReference>
<proteinExistence type="predicted"/>
<dbReference type="Proteomes" id="UP000241769">
    <property type="component" value="Unassembled WGS sequence"/>
</dbReference>
<feature type="domain" description="Endo-beta-1,6-galactanase-like" evidence="1">
    <location>
        <begin position="42"/>
        <end position="288"/>
    </location>
</feature>
<dbReference type="Gene3D" id="3.20.20.80">
    <property type="entry name" value="Glycosidases"/>
    <property type="match status" value="1"/>
</dbReference>
<reference evidence="2 4" key="1">
    <citation type="journal article" date="2018" name="Genome Biol. Evol.">
        <title>Multiple Roots of Fruiting Body Formation in Amoebozoa.</title>
        <authorList>
            <person name="Hillmann F."/>
            <person name="Forbes G."/>
            <person name="Novohradska S."/>
            <person name="Ferling I."/>
            <person name="Riege K."/>
            <person name="Groth M."/>
            <person name="Westermann M."/>
            <person name="Marz M."/>
            <person name="Spaller T."/>
            <person name="Winckler T."/>
            <person name="Schaap P."/>
            <person name="Glockner G."/>
        </authorList>
    </citation>
    <scope>NUCLEOTIDE SEQUENCE [LARGE SCALE GENOMIC DNA]</scope>
    <source>
        <strain evidence="2 4">Jena</strain>
    </source>
</reference>
<name>A0A2P6MR85_9EUKA</name>
<gene>
    <name evidence="3" type="ORF">PROFUN_10455</name>
    <name evidence="2" type="ORF">PROFUN_16378</name>
</gene>
<dbReference type="GO" id="GO:0004553">
    <property type="term" value="F:hydrolase activity, hydrolyzing O-glycosyl compounds"/>
    <property type="evidence" value="ECO:0007669"/>
    <property type="project" value="InterPro"/>
</dbReference>
<dbReference type="EMBL" id="MDYQ01000109">
    <property type="protein sequence ID" value="PRP82184.1"/>
    <property type="molecule type" value="Genomic_DNA"/>
</dbReference>
<dbReference type="InParanoid" id="A0A2P6MR85"/>
<dbReference type="InterPro" id="IPR017853">
    <property type="entry name" value="GH"/>
</dbReference>
<organism evidence="2 4">
    <name type="scientific">Planoprotostelium fungivorum</name>
    <dbReference type="NCBI Taxonomy" id="1890364"/>
    <lineage>
        <taxon>Eukaryota</taxon>
        <taxon>Amoebozoa</taxon>
        <taxon>Evosea</taxon>
        <taxon>Variosea</taxon>
        <taxon>Cavosteliida</taxon>
        <taxon>Cavosteliaceae</taxon>
        <taxon>Planoprotostelium</taxon>
    </lineage>
</organism>
<dbReference type="OrthoDB" id="29729at2759"/>
<dbReference type="SUPFAM" id="SSF51445">
    <property type="entry name" value="(Trans)glycosidases"/>
    <property type="match status" value="1"/>
</dbReference>
<evidence type="ECO:0000313" key="2">
    <source>
        <dbReference type="EMBL" id="PRP74186.1"/>
    </source>
</evidence>
<keyword evidence="4" id="KW-1185">Reference proteome</keyword>
<sequence length="513" mass="58692">MNDSCNTPWAPYTNDQLKEATGEMLTHVALLFIFLNLVRSDTTVVIDASVEFGTWEGFGTSLAWWAKAFGSRSDLADVFFTTNLVHFTGSHNQQHEVPGLGMNIVRYNVGATSYTPAPNGDVMKPSPNIRPSREVDSFWLNWYNNDPTSNSWDWTRDSNQRQMLLMAKDRGVNRFELFSNSAPWWMLKNHNPSGGENGRGNLQNWDYDSFVQYLTTVAKWYKDQHGVQWTSIEPFNEPSSYWWTPTGDQEGCHIDWVSMSEIVPNLRKKMDENDLRDVLLSNADENNYDMSIATWPEISDEARDNIGRINSHGYSGTGGNRVGLYNISVDAKLKVWMSEYGDGNEDGATMARSIMYDFYYLRAVGWVYWQVLDESKWGLIDANNDDLSLSGPHNKYFTLAQFSRHVRPGMKIISTTSDVTVAAYSREENLLVLIAMTDVPNTFTFDLSAVPGVYKKAERWTTTFDDKKRYFKEEPLQVTDKILKDSLEANSMKTWELRGSSPQLYRPSPIVYE</sequence>
<accession>A0A2P6MR85</accession>
<evidence type="ECO:0000313" key="4">
    <source>
        <dbReference type="Proteomes" id="UP000241769"/>
    </source>
</evidence>
<protein>
    <recommendedName>
        <fullName evidence="1">Endo-beta-1,6-galactanase-like domain-containing protein</fullName>
    </recommendedName>
</protein>
<dbReference type="PANTHER" id="PTHR42767:SF1">
    <property type="entry name" value="ENDO-BETA-1,6-GALACTANASE-LIKE DOMAIN-CONTAINING PROTEIN"/>
    <property type="match status" value="1"/>
</dbReference>
<evidence type="ECO:0000313" key="3">
    <source>
        <dbReference type="EMBL" id="PRP82184.1"/>
    </source>
</evidence>
<comment type="caution">
    <text evidence="2">The sequence shown here is derived from an EMBL/GenBank/DDBJ whole genome shotgun (WGS) entry which is preliminary data.</text>
</comment>
<evidence type="ECO:0000259" key="1">
    <source>
        <dbReference type="Pfam" id="PF14587"/>
    </source>
</evidence>
<dbReference type="STRING" id="1890364.A0A2P6MR85"/>
<dbReference type="InterPro" id="IPR039514">
    <property type="entry name" value="6GAL-like"/>
</dbReference>